<protein>
    <recommendedName>
        <fullName evidence="4">F-box domain-containing protein</fullName>
    </recommendedName>
</protein>
<dbReference type="InterPro" id="IPR015915">
    <property type="entry name" value="Kelch-typ_b-propeller"/>
</dbReference>
<evidence type="ECO:0000256" key="1">
    <source>
        <dbReference type="ARBA" id="ARBA00022441"/>
    </source>
</evidence>
<organism evidence="5 6">
    <name type="scientific">Centaurea solstitialis</name>
    <name type="common">yellow star-thistle</name>
    <dbReference type="NCBI Taxonomy" id="347529"/>
    <lineage>
        <taxon>Eukaryota</taxon>
        <taxon>Viridiplantae</taxon>
        <taxon>Streptophyta</taxon>
        <taxon>Embryophyta</taxon>
        <taxon>Tracheophyta</taxon>
        <taxon>Spermatophyta</taxon>
        <taxon>Magnoliopsida</taxon>
        <taxon>eudicotyledons</taxon>
        <taxon>Gunneridae</taxon>
        <taxon>Pentapetalae</taxon>
        <taxon>asterids</taxon>
        <taxon>campanulids</taxon>
        <taxon>Asterales</taxon>
        <taxon>Asteraceae</taxon>
        <taxon>Carduoideae</taxon>
        <taxon>Cardueae</taxon>
        <taxon>Centaureinae</taxon>
        <taxon>Centaurea</taxon>
    </lineage>
</organism>
<dbReference type="SUPFAM" id="SSF81383">
    <property type="entry name" value="F-box domain"/>
    <property type="match status" value="1"/>
</dbReference>
<keyword evidence="1" id="KW-0880">Kelch repeat</keyword>
<feature type="region of interest" description="Disordered" evidence="3">
    <location>
        <begin position="251"/>
        <end position="292"/>
    </location>
</feature>
<dbReference type="InterPro" id="IPR001810">
    <property type="entry name" value="F-box_dom"/>
</dbReference>
<feature type="compositionally biased region" description="Basic and acidic residues" evidence="3">
    <location>
        <begin position="655"/>
        <end position="667"/>
    </location>
</feature>
<accession>A0AA38T0Q4</accession>
<dbReference type="Pfam" id="PF00646">
    <property type="entry name" value="F-box"/>
    <property type="match status" value="1"/>
</dbReference>
<feature type="region of interest" description="Disordered" evidence="3">
    <location>
        <begin position="732"/>
        <end position="824"/>
    </location>
</feature>
<dbReference type="PANTHER" id="PTHR46344:SF27">
    <property type="entry name" value="KELCH REPEAT SUPERFAMILY PROTEIN"/>
    <property type="match status" value="1"/>
</dbReference>
<feature type="compositionally biased region" description="Basic residues" evidence="3">
    <location>
        <begin position="675"/>
        <end position="693"/>
    </location>
</feature>
<feature type="region of interest" description="Disordered" evidence="3">
    <location>
        <begin position="637"/>
        <end position="704"/>
    </location>
</feature>
<dbReference type="SMART" id="SM00612">
    <property type="entry name" value="Kelch"/>
    <property type="match status" value="2"/>
</dbReference>
<name>A0AA38T0Q4_9ASTR</name>
<sequence>MDDLQFNDEHNKVGFLSKGKKSEGFNDIVDFLQASTIAHAILVNPKIYIIHQKDFWRNARVETLNNTKVIQTTVSDRHLTVSESTIRRCLHLDDEGGETSIPTSDIFHALAQMGYEGSLKSLKIKKKFFGHQWKFLVHILIHCFSKKSSGWDEFGSTIASALVCLATSRRFNFSNMIFENLVANLDPKSTSKSFYMYPRFVQEVINLELPDVPATGQTYNRNDPSFKMFSNMKRSGTSVFTPLFPTMMGVIPPTGEASGLQPTHSSTPPDDLPTPTTSNVPQSPVHKTPSPALKVYNRKIKRAPSSFESTHPQPKSPLVEHSPLEFIQRETTGVSPNSNAKEVPSEEMSGHVDGVAHTTGVAQCVHQDSVNINKTPSTATLNEKSFGGPRCQETMGVDSVSTRLKTATKIPKDLAKKGSTSKAGEGSFSHDELMAALAAIAKDLKNHDAQFQDHASKHEETAIRMEILEKMVKTQNQLVSDLSKKCQAQGAKVAVQNMQISALQRRYATLAAFTKGEKVKAKGELKVKSEVVKAAVSKDEKKKDDEVKEKEPTVNVEERVAAETPLSKATPKVIPTKGIVIREKAEVKKDEKKKSDPKDKGKGIMIEEPKKKIPKHIPKEIAEEMSLRKIVSMMTEDELEKARKEAAEQEASLELAKKLQQEEDQAAKKSIVPKSKPKKRKAAPKKVTRRTKQVSKAEERKSRIKFLVNAVGGTESMYAGWSDEKVEERYKMERDAMQKKKEEEKVVEEEEEEMPVIQRRSKRKHDVAVVSESENEKEAEEKKEQEQEKETEKEKEDEKERLKEKADKRKKSIAHKKSAKKAKLVHDSAGSEIIDWDSQGKGEQMSWVIESKEGKLDTHRSTYHLFSRLSIVDLKKMYEIGCVKDPKGRTEIVQLIEDLKVMFAFEKSRDDYRKKESQMTCEAFGGVGATAWSTFKRNRVISISFKTRQCYFLLDKRYDFDHRLCTSLLDIGKKKSSLSDLDKEFVERINQRIMQFDDDFDPEEIGKDDGAEKKVKEWFVRELSGSLYYKVIWEDGKASWGGILADILKVCTRENLREMFEIGMQLYENLLEDDSDEPIILKIKSALEDGDQTHDDQRLRGMERVKLAGHENSAMGTEYRQDDYKGVVEQGFDWDFYTHSDKFQCFIDVLSKELIRFSIYVPVMSILMGGILSLNSSRPTETFQVSQSESCKRQKTSPCFWDDKPRLIPSLPDEISLEILARLPRICYLNVKAVSRSWKAAVTSPEIYKVRKELGTTEEWLYILTKNQGDKLFWHALDPISRKWQRLPLIPNVPAEDESKRGLSGFRMWNMVGSSIRMADAVRGWLGRKDGSDQVPFCGCAIGAVDGCLYMLGGFARASAMSRVWKYDPVSNSWSEANPMSVGRAYCKTGVLNNKLFVVGGVSRGRGGLTPLQSAEVFDPQTGVWSEVPSMPFSKAQVLPTAFLADLLKPIATGLTSYRGKLYVPQSLYCWPFFVDVGGEVYDPETNTWVDMPIGMGEGWPAKQAGTKLSVIVDGDLYALDPSSSLESAKIKVYDYQDDSWKVVEGDVPIRDFAESESPYLLAGLLGRLHVITKDGDHNIAVMQAHKQSNLVVNSGEGTSESVGTSEPNIWNVIATRNSGSTELVSCQNLDI</sequence>
<dbReference type="InterPro" id="IPR036047">
    <property type="entry name" value="F-box-like_dom_sf"/>
</dbReference>
<feature type="compositionally biased region" description="Basic residues" evidence="3">
    <location>
        <begin position="808"/>
        <end position="823"/>
    </location>
</feature>
<comment type="caution">
    <text evidence="5">The sequence shown here is derived from an EMBL/GenBank/DDBJ whole genome shotgun (WGS) entry which is preliminary data.</text>
</comment>
<feature type="region of interest" description="Disordered" evidence="3">
    <location>
        <begin position="584"/>
        <end position="619"/>
    </location>
</feature>
<feature type="compositionally biased region" description="Low complexity" evidence="3">
    <location>
        <begin position="262"/>
        <end position="278"/>
    </location>
</feature>
<evidence type="ECO:0000256" key="2">
    <source>
        <dbReference type="ARBA" id="ARBA00022737"/>
    </source>
</evidence>
<reference evidence="5" key="1">
    <citation type="submission" date="2023-03" db="EMBL/GenBank/DDBJ databases">
        <title>Chromosome-scale reference genome and RAD-based genetic map of yellow starthistle (Centaurea solstitialis) reveal putative structural variation and QTLs associated with invader traits.</title>
        <authorList>
            <person name="Reatini B."/>
            <person name="Cang F.A."/>
            <person name="Jiang Q."/>
            <person name="Mckibben M.T.W."/>
            <person name="Barker M.S."/>
            <person name="Rieseberg L.H."/>
            <person name="Dlugosch K.M."/>
        </authorList>
    </citation>
    <scope>NUCLEOTIDE SEQUENCE</scope>
    <source>
        <strain evidence="5">CAN-66</strain>
        <tissue evidence="5">Leaf</tissue>
    </source>
</reference>
<evidence type="ECO:0000313" key="6">
    <source>
        <dbReference type="Proteomes" id="UP001172457"/>
    </source>
</evidence>
<dbReference type="SUPFAM" id="SSF117281">
    <property type="entry name" value="Kelch motif"/>
    <property type="match status" value="1"/>
</dbReference>
<evidence type="ECO:0000256" key="3">
    <source>
        <dbReference type="SAM" id="MobiDB-lite"/>
    </source>
</evidence>
<keyword evidence="6" id="KW-1185">Reference proteome</keyword>
<dbReference type="PANTHER" id="PTHR46344">
    <property type="entry name" value="OS02G0202900 PROTEIN"/>
    <property type="match status" value="1"/>
</dbReference>
<dbReference type="Gene3D" id="2.120.10.80">
    <property type="entry name" value="Kelch-type beta propeller"/>
    <property type="match status" value="1"/>
</dbReference>
<dbReference type="EMBL" id="JARYMX010000004">
    <property type="protein sequence ID" value="KAJ9552253.1"/>
    <property type="molecule type" value="Genomic_DNA"/>
</dbReference>
<dbReference type="Pfam" id="PF01344">
    <property type="entry name" value="Kelch_1"/>
    <property type="match status" value="2"/>
</dbReference>
<evidence type="ECO:0000259" key="4">
    <source>
        <dbReference type="PROSITE" id="PS50181"/>
    </source>
</evidence>
<dbReference type="Proteomes" id="UP001172457">
    <property type="component" value="Chromosome 4"/>
</dbReference>
<gene>
    <name evidence="5" type="ORF">OSB04_016298</name>
</gene>
<keyword evidence="2" id="KW-0677">Repeat</keyword>
<feature type="domain" description="F-box" evidence="4">
    <location>
        <begin position="1205"/>
        <end position="1251"/>
    </location>
</feature>
<evidence type="ECO:0000313" key="5">
    <source>
        <dbReference type="EMBL" id="KAJ9552253.1"/>
    </source>
</evidence>
<feature type="region of interest" description="Disordered" evidence="3">
    <location>
        <begin position="375"/>
        <end position="399"/>
    </location>
</feature>
<dbReference type="CDD" id="cd22249">
    <property type="entry name" value="UDM1_RNF168_RNF169-like"/>
    <property type="match status" value="1"/>
</dbReference>
<feature type="compositionally biased region" description="Basic and acidic residues" evidence="3">
    <location>
        <begin position="774"/>
        <end position="807"/>
    </location>
</feature>
<dbReference type="InterPro" id="IPR006652">
    <property type="entry name" value="Kelch_1"/>
</dbReference>
<dbReference type="PROSITE" id="PS50181">
    <property type="entry name" value="FBOX"/>
    <property type="match status" value="1"/>
</dbReference>
<feature type="compositionally biased region" description="Acidic residues" evidence="3">
    <location>
        <begin position="745"/>
        <end position="754"/>
    </location>
</feature>
<feature type="compositionally biased region" description="Basic and acidic residues" evidence="3">
    <location>
        <begin position="732"/>
        <end position="744"/>
    </location>
</feature>
<proteinExistence type="predicted"/>
<dbReference type="SMART" id="SM00256">
    <property type="entry name" value="FBOX"/>
    <property type="match status" value="1"/>
</dbReference>
<dbReference type="CDD" id="cd22152">
    <property type="entry name" value="F-box_AtAFR-like"/>
    <property type="match status" value="1"/>
</dbReference>